<sequence length="146" mass="16205">MKTPHWTNGPRTATLLNTFTCAALTLGLSCGTAWAEQGTQQQADERPSYSASPQMPERAMSADSLPEEKLEAFAKAQEHVDETRMEMTTKLRNTQDPQEAMALREKANKEMLAQVEAAGLTREEYNTIARAVAMNPDIAEKIDGYR</sequence>
<dbReference type="Pfam" id="PF13767">
    <property type="entry name" value="DUF4168"/>
    <property type="match status" value="1"/>
</dbReference>
<organism evidence="4 5">
    <name type="scientific">Microbulbifer elongatus</name>
    <dbReference type="NCBI Taxonomy" id="86173"/>
    <lineage>
        <taxon>Bacteria</taxon>
        <taxon>Pseudomonadati</taxon>
        <taxon>Pseudomonadota</taxon>
        <taxon>Gammaproteobacteria</taxon>
        <taxon>Cellvibrionales</taxon>
        <taxon>Microbulbiferaceae</taxon>
        <taxon>Microbulbifer</taxon>
    </lineage>
</organism>
<dbReference type="InterPro" id="IPR025433">
    <property type="entry name" value="DUF4168"/>
</dbReference>
<name>A0ABT1NXR9_9GAMM</name>
<feature type="signal peptide" evidence="2">
    <location>
        <begin position="1"/>
        <end position="35"/>
    </location>
</feature>
<accession>A0ABT1NXR9</accession>
<evidence type="ECO:0000313" key="4">
    <source>
        <dbReference type="EMBL" id="MCQ3828680.1"/>
    </source>
</evidence>
<proteinExistence type="predicted"/>
<protein>
    <submittedName>
        <fullName evidence="4">DUF4168 domain-containing protein</fullName>
    </submittedName>
</protein>
<comment type="caution">
    <text evidence="4">The sequence shown here is derived from an EMBL/GenBank/DDBJ whole genome shotgun (WGS) entry which is preliminary data.</text>
</comment>
<feature type="region of interest" description="Disordered" evidence="1">
    <location>
        <begin position="38"/>
        <end position="65"/>
    </location>
</feature>
<feature type="chain" id="PRO_5046074303" evidence="2">
    <location>
        <begin position="36"/>
        <end position="146"/>
    </location>
</feature>
<keyword evidence="5" id="KW-1185">Reference proteome</keyword>
<keyword evidence="2" id="KW-0732">Signal</keyword>
<reference evidence="4" key="1">
    <citation type="thesis" date="2020" institute="Technische Universitat Dresden" country="Dresden, Germany">
        <title>The Agarolytic System of Microbulbifer elongatus PORT2, Isolated from Batu Karas, Pangandaran West Java Indonesia.</title>
        <authorList>
            <person name="Anggraeni S.R."/>
        </authorList>
    </citation>
    <scope>NUCLEOTIDE SEQUENCE</scope>
    <source>
        <strain evidence="4">PORT2</strain>
    </source>
</reference>
<evidence type="ECO:0000259" key="3">
    <source>
        <dbReference type="Pfam" id="PF13767"/>
    </source>
</evidence>
<dbReference type="EMBL" id="JACASI010000013">
    <property type="protein sequence ID" value="MCQ3828680.1"/>
    <property type="molecule type" value="Genomic_DNA"/>
</dbReference>
<evidence type="ECO:0000256" key="1">
    <source>
        <dbReference type="SAM" id="MobiDB-lite"/>
    </source>
</evidence>
<gene>
    <name evidence="4" type="ORF">HXX02_04435</name>
</gene>
<dbReference type="Proteomes" id="UP001205566">
    <property type="component" value="Unassembled WGS sequence"/>
</dbReference>
<evidence type="ECO:0000313" key="5">
    <source>
        <dbReference type="Proteomes" id="UP001205566"/>
    </source>
</evidence>
<evidence type="ECO:0000256" key="2">
    <source>
        <dbReference type="SAM" id="SignalP"/>
    </source>
</evidence>
<feature type="domain" description="DUF4168" evidence="3">
    <location>
        <begin position="67"/>
        <end position="142"/>
    </location>
</feature>
<dbReference type="RefSeq" id="WP_231758587.1">
    <property type="nucleotide sequence ID" value="NZ_CP088953.1"/>
</dbReference>
<dbReference type="PROSITE" id="PS51257">
    <property type="entry name" value="PROKAR_LIPOPROTEIN"/>
    <property type="match status" value="1"/>
</dbReference>